<feature type="region of interest" description="Disordered" evidence="2">
    <location>
        <begin position="348"/>
        <end position="372"/>
    </location>
</feature>
<gene>
    <name evidence="4" type="ORF">DH2020_002139</name>
</gene>
<dbReference type="InterPro" id="IPR036431">
    <property type="entry name" value="ARID_dom_sf"/>
</dbReference>
<dbReference type="SMART" id="SM01014">
    <property type="entry name" value="ARID"/>
    <property type="match status" value="1"/>
</dbReference>
<dbReference type="PANTHER" id="PTHR46410:SF1">
    <property type="entry name" value="AT-RICH INTERACTIVE DOMAIN-CONTAINING PROTEIN 1"/>
    <property type="match status" value="1"/>
</dbReference>
<dbReference type="SMART" id="SM00501">
    <property type="entry name" value="BRIGHT"/>
    <property type="match status" value="1"/>
</dbReference>
<keyword evidence="5" id="KW-1185">Reference proteome</keyword>
<dbReference type="InterPro" id="IPR000949">
    <property type="entry name" value="ELM2_dom"/>
</dbReference>
<comment type="caution">
    <text evidence="4">The sequence shown here is derived from an EMBL/GenBank/DDBJ whole genome shotgun (WGS) entry which is preliminary data.</text>
</comment>
<dbReference type="PROSITE" id="PS51011">
    <property type="entry name" value="ARID"/>
    <property type="match status" value="1"/>
</dbReference>
<evidence type="ECO:0000256" key="2">
    <source>
        <dbReference type="SAM" id="MobiDB-lite"/>
    </source>
</evidence>
<dbReference type="Gene3D" id="1.10.150.60">
    <property type="entry name" value="ARID DNA-binding domain"/>
    <property type="match status" value="1"/>
</dbReference>
<protein>
    <recommendedName>
        <fullName evidence="3">ARID domain-containing protein</fullName>
    </recommendedName>
</protein>
<name>A0ABR0XT99_REHGL</name>
<dbReference type="SMART" id="SM01189">
    <property type="entry name" value="ELM2"/>
    <property type="match status" value="1"/>
</dbReference>
<feature type="domain" description="ARID" evidence="3">
    <location>
        <begin position="37"/>
        <end position="130"/>
    </location>
</feature>
<evidence type="ECO:0000256" key="1">
    <source>
        <dbReference type="ARBA" id="ARBA00023242"/>
    </source>
</evidence>
<dbReference type="PANTHER" id="PTHR46410">
    <property type="entry name" value="AT-RICH INTERACTIVE DOMAIN-CONTAINING PROTEIN 2"/>
    <property type="match status" value="1"/>
</dbReference>
<organism evidence="4 5">
    <name type="scientific">Rehmannia glutinosa</name>
    <name type="common">Chinese foxglove</name>
    <dbReference type="NCBI Taxonomy" id="99300"/>
    <lineage>
        <taxon>Eukaryota</taxon>
        <taxon>Viridiplantae</taxon>
        <taxon>Streptophyta</taxon>
        <taxon>Embryophyta</taxon>
        <taxon>Tracheophyta</taxon>
        <taxon>Spermatophyta</taxon>
        <taxon>Magnoliopsida</taxon>
        <taxon>eudicotyledons</taxon>
        <taxon>Gunneridae</taxon>
        <taxon>Pentapetalae</taxon>
        <taxon>asterids</taxon>
        <taxon>lamiids</taxon>
        <taxon>Lamiales</taxon>
        <taxon>Orobanchaceae</taxon>
        <taxon>Rehmannieae</taxon>
        <taxon>Rehmannia</taxon>
    </lineage>
</organism>
<dbReference type="EMBL" id="JABTTQ020000002">
    <property type="protein sequence ID" value="KAK6162298.1"/>
    <property type="molecule type" value="Genomic_DNA"/>
</dbReference>
<reference evidence="4 5" key="1">
    <citation type="journal article" date="2021" name="Comput. Struct. Biotechnol. J.">
        <title>De novo genome assembly of the potent medicinal plant Rehmannia glutinosa using nanopore technology.</title>
        <authorList>
            <person name="Ma L."/>
            <person name="Dong C."/>
            <person name="Song C."/>
            <person name="Wang X."/>
            <person name="Zheng X."/>
            <person name="Niu Y."/>
            <person name="Chen S."/>
            <person name="Feng W."/>
        </authorList>
    </citation>
    <scope>NUCLEOTIDE SEQUENCE [LARGE SCALE GENOMIC DNA]</scope>
    <source>
        <strain evidence="4">DH-2019</strain>
    </source>
</reference>
<evidence type="ECO:0000313" key="5">
    <source>
        <dbReference type="Proteomes" id="UP001318860"/>
    </source>
</evidence>
<dbReference type="SUPFAM" id="SSF46774">
    <property type="entry name" value="ARID-like"/>
    <property type="match status" value="1"/>
</dbReference>
<proteinExistence type="predicted"/>
<keyword evidence="1" id="KW-0539">Nucleus</keyword>
<dbReference type="Pfam" id="PF01388">
    <property type="entry name" value="ARID"/>
    <property type="match status" value="1"/>
</dbReference>
<dbReference type="CDD" id="cd16100">
    <property type="entry name" value="ARID"/>
    <property type="match status" value="1"/>
</dbReference>
<evidence type="ECO:0000313" key="4">
    <source>
        <dbReference type="EMBL" id="KAK6162298.1"/>
    </source>
</evidence>
<evidence type="ECO:0000259" key="3">
    <source>
        <dbReference type="PROSITE" id="PS51011"/>
    </source>
</evidence>
<dbReference type="InterPro" id="IPR001606">
    <property type="entry name" value="ARID_dom"/>
</dbReference>
<accession>A0ABR0XT99</accession>
<sequence>MAGWLKKDNGCSVEESSEKIQEIEVCFDFGTENYGYNKVKTLFDDFLEGFLKQVFSHSCFRQLPPVIGEGQQVDLFELHIVVRKRGGYNSVSKNGLWSLVATDCGFDSIFGAALKLVYVKYLDTLDRWLRKIVNDKQVENTEFEETHLSFSGPLMELESDLEVFLSGIADKVKKEEFVEFKKSSLESGNEDLDFVDLKVDVKSVHEKCSNENRGGNVRVNEKQSVDNGDEQTMDKDFASRKRKRECCMGMLNWIRKVAKTLAILILRHYLKGISGSVMGLRCNKWFQSGISGLHVVVVLLSCECVGFPLFERLRQKKQKMHPSMYDDDQCGSERLRCSQRLLFAKDSSRKERHQHLSSESSSSDFQSDDDKQCDSTADSVHFRRRQKRIPIGPLFQADLPDFCGADYESDSKCLGTKFWPLDKNEQNKSLIERDPIGKGRRESCGCQFPGSLECVKFHVREKRVKLKLELGSAYYKWKFDGMGEIVALSWTKEDEDKFQDIVESNRLSRRGCQNRSGTSNIDSDDEESEFGPIVVYWGDFYGDAWEHTITVTRSFWEWWRRCLEVVLAGMDYGVDLREGEANFMSFGFLSFFVVVFTCPH</sequence>
<dbReference type="Proteomes" id="UP001318860">
    <property type="component" value="Unassembled WGS sequence"/>
</dbReference>